<evidence type="ECO:0000256" key="2">
    <source>
        <dbReference type="ARBA" id="ARBA00023125"/>
    </source>
</evidence>
<dbReference type="FunFam" id="1.10.10.10:FF:000028">
    <property type="entry name" value="Fumarate/nitrate reduction transcriptional regulator Fnr"/>
    <property type="match status" value="1"/>
</dbReference>
<dbReference type="SUPFAM" id="SSF51206">
    <property type="entry name" value="cAMP-binding domain-like"/>
    <property type="match status" value="1"/>
</dbReference>
<dbReference type="InterPro" id="IPR014710">
    <property type="entry name" value="RmlC-like_jellyroll"/>
</dbReference>
<dbReference type="InterPro" id="IPR000595">
    <property type="entry name" value="cNMP-bd_dom"/>
</dbReference>
<dbReference type="InterPro" id="IPR036390">
    <property type="entry name" value="WH_DNA-bd_sf"/>
</dbReference>
<accession>A0A845GJH1</accession>
<feature type="domain" description="HTH crp-type" evidence="4">
    <location>
        <begin position="157"/>
        <end position="230"/>
    </location>
</feature>
<organism evidence="5 6">
    <name type="scientific">Duganella vulcania</name>
    <dbReference type="NCBI Taxonomy" id="2692166"/>
    <lineage>
        <taxon>Bacteria</taxon>
        <taxon>Pseudomonadati</taxon>
        <taxon>Pseudomonadota</taxon>
        <taxon>Betaproteobacteria</taxon>
        <taxon>Burkholderiales</taxon>
        <taxon>Oxalobacteraceae</taxon>
        <taxon>Telluria group</taxon>
        <taxon>Duganella</taxon>
    </lineage>
</organism>
<reference evidence="5" key="1">
    <citation type="submission" date="2019-12" db="EMBL/GenBank/DDBJ databases">
        <title>Novel species isolated from a subtropical stream in China.</title>
        <authorList>
            <person name="Lu H."/>
        </authorList>
    </citation>
    <scope>NUCLEOTIDE SEQUENCE [LARGE SCALE GENOMIC DNA]</scope>
    <source>
        <strain evidence="5">FT81W</strain>
    </source>
</reference>
<dbReference type="GO" id="GO:0006355">
    <property type="term" value="P:regulation of DNA-templated transcription"/>
    <property type="evidence" value="ECO:0007669"/>
    <property type="project" value="InterPro"/>
</dbReference>
<dbReference type="CDD" id="cd00038">
    <property type="entry name" value="CAP_ED"/>
    <property type="match status" value="1"/>
</dbReference>
<keyword evidence="1" id="KW-0805">Transcription regulation</keyword>
<dbReference type="SMART" id="SM00419">
    <property type="entry name" value="HTH_CRP"/>
    <property type="match status" value="1"/>
</dbReference>
<dbReference type="Pfam" id="PF00027">
    <property type="entry name" value="cNMP_binding"/>
    <property type="match status" value="1"/>
</dbReference>
<evidence type="ECO:0000256" key="3">
    <source>
        <dbReference type="ARBA" id="ARBA00023163"/>
    </source>
</evidence>
<proteinExistence type="predicted"/>
<protein>
    <submittedName>
        <fullName evidence="5">Helix-turn-helix domain-containing protein</fullName>
    </submittedName>
</protein>
<dbReference type="Pfam" id="PF13545">
    <property type="entry name" value="HTH_Crp_2"/>
    <property type="match status" value="1"/>
</dbReference>
<keyword evidence="2" id="KW-0238">DNA-binding</keyword>
<comment type="caution">
    <text evidence="5">The sequence shown here is derived from an EMBL/GenBank/DDBJ whole genome shotgun (WGS) entry which is preliminary data.</text>
</comment>
<dbReference type="PRINTS" id="PR00034">
    <property type="entry name" value="HTHCRP"/>
</dbReference>
<dbReference type="Gene3D" id="1.10.10.10">
    <property type="entry name" value="Winged helix-like DNA-binding domain superfamily/Winged helix DNA-binding domain"/>
    <property type="match status" value="1"/>
</dbReference>
<evidence type="ECO:0000256" key="1">
    <source>
        <dbReference type="ARBA" id="ARBA00023015"/>
    </source>
</evidence>
<dbReference type="InterPro" id="IPR012318">
    <property type="entry name" value="HTH_CRP"/>
</dbReference>
<dbReference type="PROSITE" id="PS51063">
    <property type="entry name" value="HTH_CRP_2"/>
    <property type="match status" value="1"/>
</dbReference>
<dbReference type="InterPro" id="IPR018490">
    <property type="entry name" value="cNMP-bd_dom_sf"/>
</dbReference>
<dbReference type="GO" id="GO:0003677">
    <property type="term" value="F:DNA binding"/>
    <property type="evidence" value="ECO:0007669"/>
    <property type="project" value="UniProtKB-KW"/>
</dbReference>
<evidence type="ECO:0000259" key="4">
    <source>
        <dbReference type="PROSITE" id="PS51063"/>
    </source>
</evidence>
<evidence type="ECO:0000313" key="6">
    <source>
        <dbReference type="Proteomes" id="UP000447355"/>
    </source>
</evidence>
<dbReference type="InterPro" id="IPR036388">
    <property type="entry name" value="WH-like_DNA-bd_sf"/>
</dbReference>
<gene>
    <name evidence="5" type="ORF">GTP90_09705</name>
</gene>
<keyword evidence="3" id="KW-0804">Transcription</keyword>
<evidence type="ECO:0000313" key="5">
    <source>
        <dbReference type="EMBL" id="MYM94131.1"/>
    </source>
</evidence>
<dbReference type="EMBL" id="WWCX01000011">
    <property type="protein sequence ID" value="MYM94131.1"/>
    <property type="molecule type" value="Genomic_DNA"/>
</dbReference>
<dbReference type="Proteomes" id="UP000447355">
    <property type="component" value="Unassembled WGS sequence"/>
</dbReference>
<name>A0A845GJH1_9BURK</name>
<dbReference type="SUPFAM" id="SSF46785">
    <property type="entry name" value="Winged helix' DNA-binding domain"/>
    <property type="match status" value="1"/>
</dbReference>
<dbReference type="Gene3D" id="2.60.120.10">
    <property type="entry name" value="Jelly Rolls"/>
    <property type="match status" value="1"/>
</dbReference>
<sequence length="250" mass="28165">MNGFSISDASRSATAPCQTNCTRCRAAPFCIPAWTGQDTRHHPVLSRRIRVPRDTRLFQAGDLVGERFYAIYYGTIKFTFATASNHEKIGAFLMSGDLLALDAIGFRRHHGTATALEDSEVCEIRYECMQSMPTLLHSMISKQIAREQITAHLLRNSGAGQRLAAFLLDMSWRHYRRGYSAQRFRLAMSRQDIANFLALSPECLCRELAQFRQDGLLEVDEREITLRDAGRLRKLAAGSSPVAVPIQRQV</sequence>
<dbReference type="AlphaFoldDB" id="A0A845GJH1"/>
<dbReference type="RefSeq" id="WP_161083326.1">
    <property type="nucleotide sequence ID" value="NZ_WWCX01000011.1"/>
</dbReference>